<dbReference type="PANTHER" id="PTHR33281">
    <property type="entry name" value="UPF0187 PROTEIN YNEE"/>
    <property type="match status" value="1"/>
</dbReference>
<dbReference type="AlphaFoldDB" id="A0AAN6M6K1"/>
<dbReference type="Proteomes" id="UP001280581">
    <property type="component" value="Unassembled WGS sequence"/>
</dbReference>
<dbReference type="GO" id="GO:0005254">
    <property type="term" value="F:chloride channel activity"/>
    <property type="evidence" value="ECO:0007669"/>
    <property type="project" value="InterPro"/>
</dbReference>
<keyword evidence="3" id="KW-1003">Cell membrane</keyword>
<feature type="compositionally biased region" description="Polar residues" evidence="8">
    <location>
        <begin position="1"/>
        <end position="13"/>
    </location>
</feature>
<evidence type="ECO:0000256" key="3">
    <source>
        <dbReference type="ARBA" id="ARBA00022475"/>
    </source>
</evidence>
<accession>A0AAN6M6K1</accession>
<evidence type="ECO:0000256" key="1">
    <source>
        <dbReference type="ARBA" id="ARBA00004651"/>
    </source>
</evidence>
<evidence type="ECO:0000256" key="8">
    <source>
        <dbReference type="SAM" id="MobiDB-lite"/>
    </source>
</evidence>
<evidence type="ECO:0000313" key="10">
    <source>
        <dbReference type="EMBL" id="KAK3215892.1"/>
    </source>
</evidence>
<feature type="transmembrane region" description="Helical" evidence="9">
    <location>
        <begin position="64"/>
        <end position="86"/>
    </location>
</feature>
<evidence type="ECO:0000256" key="6">
    <source>
        <dbReference type="ARBA" id="ARBA00023065"/>
    </source>
</evidence>
<evidence type="ECO:0000256" key="4">
    <source>
        <dbReference type="ARBA" id="ARBA00022692"/>
    </source>
</evidence>
<organism evidence="10 11">
    <name type="scientific">Pseudopithomyces chartarum</name>
    <dbReference type="NCBI Taxonomy" id="1892770"/>
    <lineage>
        <taxon>Eukaryota</taxon>
        <taxon>Fungi</taxon>
        <taxon>Dikarya</taxon>
        <taxon>Ascomycota</taxon>
        <taxon>Pezizomycotina</taxon>
        <taxon>Dothideomycetes</taxon>
        <taxon>Pleosporomycetidae</taxon>
        <taxon>Pleosporales</taxon>
        <taxon>Massarineae</taxon>
        <taxon>Didymosphaeriaceae</taxon>
        <taxon>Pseudopithomyces</taxon>
    </lineage>
</organism>
<dbReference type="GO" id="GO:0005886">
    <property type="term" value="C:plasma membrane"/>
    <property type="evidence" value="ECO:0007669"/>
    <property type="project" value="UniProtKB-SubCell"/>
</dbReference>
<dbReference type="InterPro" id="IPR044669">
    <property type="entry name" value="YneE/VCCN1/2-like"/>
</dbReference>
<evidence type="ECO:0000313" key="11">
    <source>
        <dbReference type="Proteomes" id="UP001280581"/>
    </source>
</evidence>
<keyword evidence="7 9" id="KW-0472">Membrane</keyword>
<keyword evidence="6" id="KW-0406">Ion transport</keyword>
<reference evidence="10 11" key="1">
    <citation type="submission" date="2021-02" db="EMBL/GenBank/DDBJ databases">
        <title>Genome assembly of Pseudopithomyces chartarum.</title>
        <authorList>
            <person name="Jauregui R."/>
            <person name="Singh J."/>
            <person name="Voisey C."/>
        </authorList>
    </citation>
    <scope>NUCLEOTIDE SEQUENCE [LARGE SCALE GENOMIC DNA]</scope>
    <source>
        <strain evidence="10 11">AGR01</strain>
    </source>
</reference>
<evidence type="ECO:0000256" key="5">
    <source>
        <dbReference type="ARBA" id="ARBA00022989"/>
    </source>
</evidence>
<keyword evidence="4 9" id="KW-0812">Transmembrane</keyword>
<keyword evidence="2" id="KW-0813">Transport</keyword>
<sequence>MAEKPSASSSQTLPARVKTAAAAPGLKRKESDDFDDYFVGPRDLDHHSKWPIFLRVKGSITPEMILPLTFVAGWASMITCISKYVFNLGINQLLLTVLGFVVGLALSFRSSTAYERYNEGRKYWSQLTFVSQHLARLIWVHADERHADPIVGKQDLLAKISALNLIVAFSMALKHRLRFEPYTHYEDLQHMVGHLDTFANAAPHPPPPRKPSPFKTLGLFLGLPFLESNPRKLLKRSHTPLGNLPLEILSHLSAYLKSIYDNETLKVSVYQTHTLNATQTMNDVLTGTDRILNTPLPIAYSIAISQITWVYILILPFQLYKSLEWITIPASVFAAYIILGIALIGREIENPFGDDVNDLPLDAFCGQIRQDIDLIMAKAAPVVNDFVASDTNEVLWPLSTEGARAWADKSVEEIREALGHKPQMRYKHTESEGDAQAEQTLPQEEPVRFCFRFRPQIIPGEPGARSITVADAFMQQKFKRKFDWEKDHIYT</sequence>
<proteinExistence type="predicted"/>
<dbReference type="PANTHER" id="PTHR33281:SF19">
    <property type="entry name" value="VOLTAGE-DEPENDENT ANION CHANNEL-FORMING PROTEIN YNEE"/>
    <property type="match status" value="1"/>
</dbReference>
<comment type="caution">
    <text evidence="10">The sequence shown here is derived from an EMBL/GenBank/DDBJ whole genome shotgun (WGS) entry which is preliminary data.</text>
</comment>
<protein>
    <submittedName>
        <fullName evidence="10">Uncharacterized protein</fullName>
    </submittedName>
</protein>
<feature type="transmembrane region" description="Helical" evidence="9">
    <location>
        <begin position="298"/>
        <end position="319"/>
    </location>
</feature>
<keyword evidence="5 9" id="KW-1133">Transmembrane helix</keyword>
<feature type="transmembrane region" description="Helical" evidence="9">
    <location>
        <begin position="325"/>
        <end position="344"/>
    </location>
</feature>
<feature type="transmembrane region" description="Helical" evidence="9">
    <location>
        <begin position="93"/>
        <end position="114"/>
    </location>
</feature>
<name>A0AAN6M6K1_9PLEO</name>
<evidence type="ECO:0000256" key="9">
    <source>
        <dbReference type="SAM" id="Phobius"/>
    </source>
</evidence>
<dbReference type="Pfam" id="PF25539">
    <property type="entry name" value="Bestrophin_2"/>
    <property type="match status" value="2"/>
</dbReference>
<gene>
    <name evidence="10" type="ORF">GRF29_8g1404092</name>
</gene>
<keyword evidence="11" id="KW-1185">Reference proteome</keyword>
<comment type="subcellular location">
    <subcellularLocation>
        <location evidence="1">Cell membrane</location>
        <topology evidence="1">Multi-pass membrane protein</topology>
    </subcellularLocation>
</comment>
<evidence type="ECO:0000256" key="2">
    <source>
        <dbReference type="ARBA" id="ARBA00022448"/>
    </source>
</evidence>
<evidence type="ECO:0000256" key="7">
    <source>
        <dbReference type="ARBA" id="ARBA00023136"/>
    </source>
</evidence>
<dbReference type="EMBL" id="WVTA01000002">
    <property type="protein sequence ID" value="KAK3215892.1"/>
    <property type="molecule type" value="Genomic_DNA"/>
</dbReference>
<feature type="region of interest" description="Disordered" evidence="8">
    <location>
        <begin position="1"/>
        <end position="24"/>
    </location>
</feature>